<comment type="caution">
    <text evidence="1">The sequence shown here is derived from an EMBL/GenBank/DDBJ whole genome shotgun (WGS) entry which is preliminary data.</text>
</comment>
<accession>A0ABD1V5E7</accession>
<sequence>MVSKSRFLIERCEKIRKISGLKVRTRSKKIQITRDFKQRFWPNRLSSRRSETISGFMVKRQTKHTDTCGACSFWRRRMRHVKNPTQIILFGRVEMRPLFCAWFASKYSPD</sequence>
<evidence type="ECO:0000313" key="2">
    <source>
        <dbReference type="Proteomes" id="UP001604336"/>
    </source>
</evidence>
<organism evidence="1 2">
    <name type="scientific">Abeliophyllum distichum</name>
    <dbReference type="NCBI Taxonomy" id="126358"/>
    <lineage>
        <taxon>Eukaryota</taxon>
        <taxon>Viridiplantae</taxon>
        <taxon>Streptophyta</taxon>
        <taxon>Embryophyta</taxon>
        <taxon>Tracheophyta</taxon>
        <taxon>Spermatophyta</taxon>
        <taxon>Magnoliopsida</taxon>
        <taxon>eudicotyledons</taxon>
        <taxon>Gunneridae</taxon>
        <taxon>Pentapetalae</taxon>
        <taxon>asterids</taxon>
        <taxon>lamiids</taxon>
        <taxon>Lamiales</taxon>
        <taxon>Oleaceae</taxon>
        <taxon>Forsythieae</taxon>
        <taxon>Abeliophyllum</taxon>
    </lineage>
</organism>
<keyword evidence="2" id="KW-1185">Reference proteome</keyword>
<gene>
    <name evidence="1" type="ORF">Adt_05907</name>
</gene>
<name>A0ABD1V5E7_9LAMI</name>
<reference evidence="2" key="1">
    <citation type="submission" date="2024-07" db="EMBL/GenBank/DDBJ databases">
        <title>Two chromosome-level genome assemblies of Korean endemic species Abeliophyllum distichum and Forsythia ovata (Oleaceae).</title>
        <authorList>
            <person name="Jang H."/>
        </authorList>
    </citation>
    <scope>NUCLEOTIDE SEQUENCE [LARGE SCALE GENOMIC DNA]</scope>
</reference>
<dbReference type="Proteomes" id="UP001604336">
    <property type="component" value="Unassembled WGS sequence"/>
</dbReference>
<dbReference type="AlphaFoldDB" id="A0ABD1V5E7"/>
<dbReference type="EMBL" id="JBFOLK010000002">
    <property type="protein sequence ID" value="KAL2532556.1"/>
    <property type="molecule type" value="Genomic_DNA"/>
</dbReference>
<protein>
    <submittedName>
        <fullName evidence="1">Uncharacterized protein</fullName>
    </submittedName>
</protein>
<evidence type="ECO:0000313" key="1">
    <source>
        <dbReference type="EMBL" id="KAL2532556.1"/>
    </source>
</evidence>
<proteinExistence type="predicted"/>